<keyword evidence="3" id="KW-1185">Reference proteome</keyword>
<evidence type="ECO:0000256" key="1">
    <source>
        <dbReference type="SAM" id="MobiDB-lite"/>
    </source>
</evidence>
<evidence type="ECO:0000313" key="3">
    <source>
        <dbReference type="Proteomes" id="UP001303160"/>
    </source>
</evidence>
<feature type="compositionally biased region" description="Low complexity" evidence="1">
    <location>
        <begin position="68"/>
        <end position="81"/>
    </location>
</feature>
<name>A0AAN6XA79_9PEZI</name>
<gene>
    <name evidence="2" type="ORF">QBC40DRAFT_214170</name>
</gene>
<feature type="compositionally biased region" description="Basic and acidic residues" evidence="1">
    <location>
        <begin position="57"/>
        <end position="67"/>
    </location>
</feature>
<reference evidence="2" key="1">
    <citation type="journal article" date="2023" name="Mol. Phylogenet. Evol.">
        <title>Genome-scale phylogeny and comparative genomics of the fungal order Sordariales.</title>
        <authorList>
            <person name="Hensen N."/>
            <person name="Bonometti L."/>
            <person name="Westerberg I."/>
            <person name="Brannstrom I.O."/>
            <person name="Guillou S."/>
            <person name="Cros-Aarteil S."/>
            <person name="Calhoun S."/>
            <person name="Haridas S."/>
            <person name="Kuo A."/>
            <person name="Mondo S."/>
            <person name="Pangilinan J."/>
            <person name="Riley R."/>
            <person name="LaButti K."/>
            <person name="Andreopoulos B."/>
            <person name="Lipzen A."/>
            <person name="Chen C."/>
            <person name="Yan M."/>
            <person name="Daum C."/>
            <person name="Ng V."/>
            <person name="Clum A."/>
            <person name="Steindorff A."/>
            <person name="Ohm R.A."/>
            <person name="Martin F."/>
            <person name="Silar P."/>
            <person name="Natvig D.O."/>
            <person name="Lalanne C."/>
            <person name="Gautier V."/>
            <person name="Ament-Velasquez S.L."/>
            <person name="Kruys A."/>
            <person name="Hutchinson M.I."/>
            <person name="Powell A.J."/>
            <person name="Barry K."/>
            <person name="Miller A.N."/>
            <person name="Grigoriev I.V."/>
            <person name="Debuchy R."/>
            <person name="Gladieux P."/>
            <person name="Hiltunen Thoren M."/>
            <person name="Johannesson H."/>
        </authorList>
    </citation>
    <scope>NUCLEOTIDE SEQUENCE</scope>
    <source>
        <strain evidence="2">CBS 315.58</strain>
    </source>
</reference>
<evidence type="ECO:0000313" key="2">
    <source>
        <dbReference type="EMBL" id="KAK4194142.1"/>
    </source>
</evidence>
<feature type="region of interest" description="Disordered" evidence="1">
    <location>
        <begin position="1"/>
        <end position="110"/>
    </location>
</feature>
<comment type="caution">
    <text evidence="2">The sequence shown here is derived from an EMBL/GenBank/DDBJ whole genome shotgun (WGS) entry which is preliminary data.</text>
</comment>
<accession>A0AAN6XA79</accession>
<proteinExistence type="predicted"/>
<feature type="compositionally biased region" description="Basic and acidic residues" evidence="1">
    <location>
        <begin position="91"/>
        <end position="110"/>
    </location>
</feature>
<dbReference type="EMBL" id="MU864093">
    <property type="protein sequence ID" value="KAK4194142.1"/>
    <property type="molecule type" value="Genomic_DNA"/>
</dbReference>
<organism evidence="2 3">
    <name type="scientific">Triangularia verruculosa</name>
    <dbReference type="NCBI Taxonomy" id="2587418"/>
    <lineage>
        <taxon>Eukaryota</taxon>
        <taxon>Fungi</taxon>
        <taxon>Dikarya</taxon>
        <taxon>Ascomycota</taxon>
        <taxon>Pezizomycotina</taxon>
        <taxon>Sordariomycetes</taxon>
        <taxon>Sordariomycetidae</taxon>
        <taxon>Sordariales</taxon>
        <taxon>Podosporaceae</taxon>
        <taxon>Triangularia</taxon>
    </lineage>
</organism>
<feature type="compositionally biased region" description="Polar residues" evidence="1">
    <location>
        <begin position="1"/>
        <end position="11"/>
    </location>
</feature>
<dbReference type="Proteomes" id="UP001303160">
    <property type="component" value="Unassembled WGS sequence"/>
</dbReference>
<dbReference type="AlphaFoldDB" id="A0AAN6XA79"/>
<protein>
    <submittedName>
        <fullName evidence="2">Uncharacterized protein</fullName>
    </submittedName>
</protein>
<reference evidence="2" key="2">
    <citation type="submission" date="2023-05" db="EMBL/GenBank/DDBJ databases">
        <authorList>
            <consortium name="Lawrence Berkeley National Laboratory"/>
            <person name="Steindorff A."/>
            <person name="Hensen N."/>
            <person name="Bonometti L."/>
            <person name="Westerberg I."/>
            <person name="Brannstrom I.O."/>
            <person name="Guillou S."/>
            <person name="Cros-Aarteil S."/>
            <person name="Calhoun S."/>
            <person name="Haridas S."/>
            <person name="Kuo A."/>
            <person name="Mondo S."/>
            <person name="Pangilinan J."/>
            <person name="Riley R."/>
            <person name="Labutti K."/>
            <person name="Andreopoulos B."/>
            <person name="Lipzen A."/>
            <person name="Chen C."/>
            <person name="Yanf M."/>
            <person name="Daum C."/>
            <person name="Ng V."/>
            <person name="Clum A."/>
            <person name="Ohm R."/>
            <person name="Martin F."/>
            <person name="Silar P."/>
            <person name="Natvig D."/>
            <person name="Lalanne C."/>
            <person name="Gautier V."/>
            <person name="Ament-Velasquez S.L."/>
            <person name="Kruys A."/>
            <person name="Hutchinson M.I."/>
            <person name="Powell A.J."/>
            <person name="Barry K."/>
            <person name="Miller A.N."/>
            <person name="Grigoriev I.V."/>
            <person name="Debuchy R."/>
            <person name="Gladieux P."/>
            <person name="Thoren M.H."/>
            <person name="Johannesson H."/>
        </authorList>
    </citation>
    <scope>NUCLEOTIDE SEQUENCE</scope>
    <source>
        <strain evidence="2">CBS 315.58</strain>
    </source>
</reference>
<sequence length="110" mass="12109">MTSKLIPNNTKDAGEDNSYVSRPGHKHEPMQVVPDEEAMNEVDHNQRQRAKTSSDNQLERDEREAIDKSNIIPNGNGNKPNTRGAAPPKGAYKEPGDTEGLPKNDGRSSM</sequence>